<keyword evidence="4" id="KW-1185">Reference proteome</keyword>
<dbReference type="Proteomes" id="UP000221734">
    <property type="component" value="Chromosome Kuenenia_stuttgartiensis_MBR1"/>
</dbReference>
<dbReference type="InterPro" id="IPR013783">
    <property type="entry name" value="Ig-like_fold"/>
</dbReference>
<evidence type="ECO:0000313" key="4">
    <source>
        <dbReference type="Proteomes" id="UP000221734"/>
    </source>
</evidence>
<feature type="domain" description="DUF7948" evidence="2">
    <location>
        <begin position="66"/>
        <end position="282"/>
    </location>
</feature>
<name>A0A2C9CJE5_KUEST</name>
<evidence type="ECO:0000313" key="3">
    <source>
        <dbReference type="EMBL" id="SOH05765.1"/>
    </source>
</evidence>
<evidence type="ECO:0000259" key="2">
    <source>
        <dbReference type="Pfam" id="PF25778"/>
    </source>
</evidence>
<dbReference type="SUPFAM" id="SSF49373">
    <property type="entry name" value="Invasin/intimin cell-adhesion fragments"/>
    <property type="match status" value="1"/>
</dbReference>
<dbReference type="AlphaFoldDB" id="A0A2C9CJE5"/>
<dbReference type="Pfam" id="PF06739">
    <property type="entry name" value="SBBP"/>
    <property type="match status" value="3"/>
</dbReference>
<gene>
    <name evidence="3" type="ORF">KSMBR1_3288</name>
</gene>
<dbReference type="InterPro" id="IPR052918">
    <property type="entry name" value="Motility_Chemotaxis_Reg"/>
</dbReference>
<dbReference type="KEGG" id="kst:KSMBR1_3288"/>
<dbReference type="RefSeq" id="WP_172953491.1">
    <property type="nucleotide sequence ID" value="NZ_LT934425.1"/>
</dbReference>
<organism evidence="3 4">
    <name type="scientific">Kuenenia stuttgartiensis</name>
    <dbReference type="NCBI Taxonomy" id="174633"/>
    <lineage>
        <taxon>Bacteria</taxon>
        <taxon>Pseudomonadati</taxon>
        <taxon>Planctomycetota</taxon>
        <taxon>Candidatus Brocadiia</taxon>
        <taxon>Candidatus Brocadiales</taxon>
        <taxon>Candidatus Brocadiaceae</taxon>
        <taxon>Candidatus Kuenenia</taxon>
    </lineage>
</organism>
<dbReference type="Pfam" id="PF25778">
    <property type="entry name" value="DUF7948"/>
    <property type="match status" value="1"/>
</dbReference>
<dbReference type="PANTHER" id="PTHR35580:SF1">
    <property type="entry name" value="PHYTASE-LIKE DOMAIN-CONTAINING PROTEIN"/>
    <property type="match status" value="1"/>
</dbReference>
<dbReference type="PANTHER" id="PTHR35580">
    <property type="entry name" value="CELL SURFACE GLYCOPROTEIN (S-LAYER PROTEIN)-LIKE PROTEIN"/>
    <property type="match status" value="1"/>
</dbReference>
<proteinExistence type="predicted"/>
<dbReference type="InterPro" id="IPR008964">
    <property type="entry name" value="Invasin/intimin_cell_adhesion"/>
</dbReference>
<sequence length="999" mass="107140">MKNRNVALAFLICIALWVFSFKQVCLAAEKFDIQTPVSKDELFGGSGQQTKDKKAVEKIVKMETPFIVNKGQQDERVAFYAHIFCGTVFVTKDGEMVYVLPEHQRKQALSARKAKNKTTPPDFSETIEKSSGKKGIAGEKRGLFILREKLAGSALSGIRGEEEVAAKINYFKGDDAGKWMSAISSYRMVSLGEVYDGIELKLKAYGNAVEKLFYVKPGANPDEIRVCLETAERSTLKINAYGGLAVETQTGMAAFSRPVAYQIINGKKVDVPVTYYLHEGEKISDNSGHRIVENKKYGWRRTANSKGAKPVFANNITETAIGDKFIYGFRTANFDRSKELVIDPIISSTFLGGYSDEECRSLGVDSNDNVFVLGVTMSDDFPVTDDAYATSSSGNKDVFISKFSNDLTSLLASTYLGGSNTEDAHALAIGSGDNVYITGFTYSKDFPVTGDAYDASYSGGDAFVSKLSGDLGSLLASTYLGGSYSEEARSLALDINGNVYVAGMTSSTNFPTTEGAYDTSSSGLYRDVFITKFDDGLNSLLASTYLGGSEYDGAYSLALDVSNNVYVTGITKSEDFPVTDDVFDESFNGSADAFLSKFNSDLTSLLASTYIGGYDYDGAYSLALDSSGNVYITGYTGSTESADFPTTAGAYDSSYYGGDVFVSKFNDDLTSLLASTYLGGSDYEEAYALVTDAEDNVYVTGITKSEDFPTTANVFDESFNGGADVFISKFNSDLTSLLASTYLGGADDDKSLAMVLGAAGGVYIAGSTYSNDFPVTEAAYSAGFNSELGNAFISRFDSSLSVSGEVTTGEASYITVESATLHGTINAAGLSTIAWFEYGTVSGSYDNTTEELTVGGYEDVSINSSVSSLSFSTTYYYRLVAKNSVGTLYGSEMSFKTSAQCKRETVSADQQIMEIARTSSAPVTITVACNGGDPRYGVLLIWEIIKGGNNISISPENAITDDNGQAVFTIEGVKRGNATARFVSSDSNSKAKVKVRVTR</sequence>
<dbReference type="InterPro" id="IPR057708">
    <property type="entry name" value="DUF7948"/>
</dbReference>
<dbReference type="Gene3D" id="2.60.40.10">
    <property type="entry name" value="Immunoglobulins"/>
    <property type="match status" value="1"/>
</dbReference>
<reference evidence="4" key="1">
    <citation type="submission" date="2017-10" db="EMBL/GenBank/DDBJ databases">
        <authorList>
            <person name="Frank J."/>
        </authorList>
    </citation>
    <scope>NUCLEOTIDE SEQUENCE [LARGE SCALE GENOMIC DNA]</scope>
</reference>
<feature type="region of interest" description="Disordered" evidence="1">
    <location>
        <begin position="110"/>
        <end position="131"/>
    </location>
</feature>
<accession>A0A2C9CJE5</accession>
<evidence type="ECO:0000256" key="1">
    <source>
        <dbReference type="SAM" id="MobiDB-lite"/>
    </source>
</evidence>
<dbReference type="EMBL" id="LT934425">
    <property type="protein sequence ID" value="SOH05765.1"/>
    <property type="molecule type" value="Genomic_DNA"/>
</dbReference>
<protein>
    <recommendedName>
        <fullName evidence="2">DUF7948 domain-containing protein</fullName>
    </recommendedName>
</protein>
<dbReference type="InterPro" id="IPR010620">
    <property type="entry name" value="SBBP_repeat"/>
</dbReference>